<evidence type="ECO:0000313" key="2">
    <source>
        <dbReference type="EMBL" id="SOD54824.1"/>
    </source>
</evidence>
<reference evidence="2 3" key="1">
    <citation type="submission" date="2017-09" db="EMBL/GenBank/DDBJ databases">
        <authorList>
            <person name="Ehlers B."/>
            <person name="Leendertz F.H."/>
        </authorList>
    </citation>
    <scope>NUCLEOTIDE SEQUENCE [LARGE SCALE GENOMIC DNA]</scope>
    <source>
        <strain evidence="2 3">CGMCC 1.10978</strain>
    </source>
</reference>
<keyword evidence="1" id="KW-0472">Membrane</keyword>
<evidence type="ECO:0000256" key="1">
    <source>
        <dbReference type="SAM" id="Phobius"/>
    </source>
</evidence>
<feature type="transmembrane region" description="Helical" evidence="1">
    <location>
        <begin position="306"/>
        <end position="329"/>
    </location>
</feature>
<dbReference type="Pfam" id="PF12412">
    <property type="entry name" value="DUF3667"/>
    <property type="match status" value="1"/>
</dbReference>
<keyword evidence="1" id="KW-0812">Transmembrane</keyword>
<dbReference type="EMBL" id="OCND01000005">
    <property type="protein sequence ID" value="SOD54824.1"/>
    <property type="molecule type" value="Genomic_DNA"/>
</dbReference>
<dbReference type="AlphaFoldDB" id="A0A286D871"/>
<feature type="transmembrane region" description="Helical" evidence="1">
    <location>
        <begin position="408"/>
        <end position="433"/>
    </location>
</feature>
<keyword evidence="1" id="KW-1133">Transmembrane helix</keyword>
<feature type="transmembrane region" description="Helical" evidence="1">
    <location>
        <begin position="341"/>
        <end position="364"/>
    </location>
</feature>
<dbReference type="InterPro" id="IPR022134">
    <property type="entry name" value="DUF3667"/>
</dbReference>
<proteinExistence type="predicted"/>
<sequence>MQAPDYGRAVVRWHRVGEGRYLTCSPTGNPQPTMSEVAGPHPTAQCENCATPLQGDFCHRCGQTAHSPLRSFGHAIEDFFESFWHLDGRVFRTLSELLWPGRLANAYLAGHRAPYVPPLRLFVILSVLTFFLAKYALQFGDIPNPPAVPATAGQTVSVAADDPAAAGGVDFQRVQTAEAVIRLRDETIEGLFTARAAIPAALAFPRQKIEENIRATQARARLRIAALQPDHPALSQPDPFPEAKPLPDPAAGSLFSHRGKPWDPVGNPVRLRWLPEFGNRWLNKKIARAEENIPRMQKDPELFKHAFLGAIPSALFVLVPVFALLLKLGYLETRRLYLEHLAVALYSHAFLCVALLAFCLLAMLDGWLGPHAGWSGYLTVALEILIVLWMPVYLLLMQQRVYRQHPLLTLFKYVVLGSLYFFLVMMAAMFLMVTSIVNA</sequence>
<evidence type="ECO:0008006" key="4">
    <source>
        <dbReference type="Google" id="ProtNLM"/>
    </source>
</evidence>
<organism evidence="2 3">
    <name type="scientific">Pseudoxanthomonas wuyuanensis</name>
    <dbReference type="NCBI Taxonomy" id="1073196"/>
    <lineage>
        <taxon>Bacteria</taxon>
        <taxon>Pseudomonadati</taxon>
        <taxon>Pseudomonadota</taxon>
        <taxon>Gammaproteobacteria</taxon>
        <taxon>Lysobacterales</taxon>
        <taxon>Lysobacteraceae</taxon>
        <taxon>Pseudoxanthomonas</taxon>
    </lineage>
</organism>
<evidence type="ECO:0000313" key="3">
    <source>
        <dbReference type="Proteomes" id="UP000219374"/>
    </source>
</evidence>
<name>A0A286D871_9GAMM</name>
<accession>A0A286D871</accession>
<feature type="transmembrane region" description="Helical" evidence="1">
    <location>
        <begin position="376"/>
        <end position="396"/>
    </location>
</feature>
<gene>
    <name evidence="2" type="ORF">SAMN06296416_10585</name>
</gene>
<keyword evidence="3" id="KW-1185">Reference proteome</keyword>
<dbReference type="Proteomes" id="UP000219374">
    <property type="component" value="Unassembled WGS sequence"/>
</dbReference>
<protein>
    <recommendedName>
        <fullName evidence="4">DUF3667 domain-containing protein</fullName>
    </recommendedName>
</protein>